<feature type="region of interest" description="Disordered" evidence="3">
    <location>
        <begin position="1"/>
        <end position="31"/>
    </location>
</feature>
<comment type="subcellular location">
    <subcellularLocation>
        <location evidence="1">Secreted</location>
    </subcellularLocation>
</comment>
<evidence type="ECO:0008006" key="6">
    <source>
        <dbReference type="Google" id="ProtNLM"/>
    </source>
</evidence>
<evidence type="ECO:0000256" key="1">
    <source>
        <dbReference type="ARBA" id="ARBA00004613"/>
    </source>
</evidence>
<dbReference type="AlphaFoldDB" id="A0A1H9FPY0"/>
<dbReference type="STRING" id="44577.ATY38_14565"/>
<name>A0A1H9FPY0_9PROT</name>
<dbReference type="SUPFAM" id="SSF51120">
    <property type="entry name" value="beta-Roll"/>
    <property type="match status" value="1"/>
</dbReference>
<dbReference type="InterPro" id="IPR050557">
    <property type="entry name" value="RTX_toxin/Mannuronan_C5-epim"/>
</dbReference>
<dbReference type="PRINTS" id="PR00313">
    <property type="entry name" value="CABNDNGRPT"/>
</dbReference>
<keyword evidence="2" id="KW-0964">Secreted</keyword>
<dbReference type="PANTHER" id="PTHR38340">
    <property type="entry name" value="S-LAYER PROTEIN"/>
    <property type="match status" value="1"/>
</dbReference>
<dbReference type="GO" id="GO:0005509">
    <property type="term" value="F:calcium ion binding"/>
    <property type="evidence" value="ECO:0007669"/>
    <property type="project" value="InterPro"/>
</dbReference>
<dbReference type="Gene3D" id="2.150.10.10">
    <property type="entry name" value="Serralysin-like metalloprotease, C-terminal"/>
    <property type="match status" value="1"/>
</dbReference>
<accession>A0A1H9FPY0</accession>
<gene>
    <name evidence="4" type="ORF">SAMN05421510_10471</name>
</gene>
<dbReference type="InterPro" id="IPR018511">
    <property type="entry name" value="Hemolysin-typ_Ca-bd_CS"/>
</dbReference>
<evidence type="ECO:0000313" key="5">
    <source>
        <dbReference type="Proteomes" id="UP000181998"/>
    </source>
</evidence>
<evidence type="ECO:0000256" key="3">
    <source>
        <dbReference type="SAM" id="MobiDB-lite"/>
    </source>
</evidence>
<dbReference type="Proteomes" id="UP000181998">
    <property type="component" value="Unassembled WGS sequence"/>
</dbReference>
<dbReference type="PROSITE" id="PS00330">
    <property type="entry name" value="HEMOLYSIN_CALCIUM"/>
    <property type="match status" value="1"/>
</dbReference>
<dbReference type="InterPro" id="IPR001343">
    <property type="entry name" value="Hemolysn_Ca-bd"/>
</dbReference>
<feature type="compositionally biased region" description="Basic and acidic residues" evidence="3">
    <location>
        <begin position="1"/>
        <end position="23"/>
    </location>
</feature>
<evidence type="ECO:0000256" key="2">
    <source>
        <dbReference type="ARBA" id="ARBA00022525"/>
    </source>
</evidence>
<organism evidence="4 5">
    <name type="scientific">Nitrosomonas ureae</name>
    <dbReference type="NCBI Taxonomy" id="44577"/>
    <lineage>
        <taxon>Bacteria</taxon>
        <taxon>Pseudomonadati</taxon>
        <taxon>Pseudomonadota</taxon>
        <taxon>Betaproteobacteria</taxon>
        <taxon>Nitrosomonadales</taxon>
        <taxon>Nitrosomonadaceae</taxon>
        <taxon>Nitrosomonas</taxon>
    </lineage>
</organism>
<feature type="non-terminal residue" evidence="4">
    <location>
        <position position="1"/>
    </location>
</feature>
<dbReference type="InterPro" id="IPR011049">
    <property type="entry name" value="Serralysin-like_metalloprot_C"/>
</dbReference>
<evidence type="ECO:0000313" key="4">
    <source>
        <dbReference type="EMBL" id="SEQ39945.1"/>
    </source>
</evidence>
<dbReference type="GO" id="GO:0005576">
    <property type="term" value="C:extracellular region"/>
    <property type="evidence" value="ECO:0007669"/>
    <property type="project" value="UniProtKB-SubCell"/>
</dbReference>
<sequence>QLLRYDESQRPSHTEKYLHESKKSSQQNLRRSTIKGSDLSKYYIRGKIHLKKEKTPLSIKVTCNKCHLENFLCRYSKILVVVQRSLDGGTGIDTIDHTVWDGAYTFNMPTGLNNFGGETYLNFEIAKMDDGNDTVAGNNEDNTIFGGLGNDILEGGNGIDKLSGGVGNDTITSRWRWRWRHLQWRCR</sequence>
<proteinExistence type="predicted"/>
<dbReference type="Pfam" id="PF00353">
    <property type="entry name" value="HemolysinCabind"/>
    <property type="match status" value="1"/>
</dbReference>
<protein>
    <recommendedName>
        <fullName evidence="6">Hemolysin-type calcium-binding repeat-containing protein</fullName>
    </recommendedName>
</protein>
<dbReference type="EMBL" id="FOFX01000047">
    <property type="protein sequence ID" value="SEQ39945.1"/>
    <property type="molecule type" value="Genomic_DNA"/>
</dbReference>
<dbReference type="PANTHER" id="PTHR38340:SF1">
    <property type="entry name" value="S-LAYER PROTEIN"/>
    <property type="match status" value="1"/>
</dbReference>
<reference evidence="4 5" key="1">
    <citation type="submission" date="2016-10" db="EMBL/GenBank/DDBJ databases">
        <authorList>
            <person name="de Groot N.N."/>
        </authorList>
    </citation>
    <scope>NUCLEOTIDE SEQUENCE [LARGE SCALE GENOMIC DNA]</scope>
    <source>
        <strain evidence="4 5">Nm9</strain>
    </source>
</reference>